<dbReference type="Proteomes" id="UP000233551">
    <property type="component" value="Unassembled WGS sequence"/>
</dbReference>
<reference evidence="2 3" key="1">
    <citation type="submission" date="2017-11" db="EMBL/GenBank/DDBJ databases">
        <title>De-novo sequencing of pomegranate (Punica granatum L.) genome.</title>
        <authorList>
            <person name="Akparov Z."/>
            <person name="Amiraslanov A."/>
            <person name="Hajiyeva S."/>
            <person name="Abbasov M."/>
            <person name="Kaur K."/>
            <person name="Hamwieh A."/>
            <person name="Solovyev V."/>
            <person name="Salamov A."/>
            <person name="Braich B."/>
            <person name="Kosarev P."/>
            <person name="Mahmoud A."/>
            <person name="Hajiyev E."/>
            <person name="Babayeva S."/>
            <person name="Izzatullayeva V."/>
            <person name="Mammadov A."/>
            <person name="Mammadov A."/>
            <person name="Sharifova S."/>
            <person name="Ojaghi J."/>
            <person name="Eynullazada K."/>
            <person name="Bayramov B."/>
            <person name="Abdulazimova A."/>
            <person name="Shahmuradov I."/>
        </authorList>
    </citation>
    <scope>NUCLEOTIDE SEQUENCE [LARGE SCALE GENOMIC DNA]</scope>
    <source>
        <strain evidence="3">cv. AG2017</strain>
        <tissue evidence="2">Leaf</tissue>
    </source>
</reference>
<accession>A0A2I0HTN2</accession>
<feature type="region of interest" description="Disordered" evidence="1">
    <location>
        <begin position="157"/>
        <end position="187"/>
    </location>
</feature>
<proteinExistence type="predicted"/>
<gene>
    <name evidence="2" type="ORF">CRG98_044534</name>
</gene>
<sequence length="209" mass="23245">MNEPFTGALGQPRRRPFGSVGIVRFVCPHGIRLLEPPLGRLSMPTRNRGKYTYVAPSRATCRSQAKNDTRVHISLRIPLGPFPHTSMREVSDEYVPPTKPKTETIEQIVQPRRVHLHRDRTTPRGKLGLPPLHTYHRQHATTSPGVGHIRLQECLSSKGHPPRERQCTIGSGDGTRRPTQITKTGASPSNIHAEATLVTHTPGAILFSY</sequence>
<keyword evidence="3" id="KW-1185">Reference proteome</keyword>
<evidence type="ECO:0000313" key="2">
    <source>
        <dbReference type="EMBL" id="PKI35075.1"/>
    </source>
</evidence>
<protein>
    <submittedName>
        <fullName evidence="2">Uncharacterized protein</fullName>
    </submittedName>
</protein>
<name>A0A2I0HTN2_PUNGR</name>
<evidence type="ECO:0000313" key="3">
    <source>
        <dbReference type="Proteomes" id="UP000233551"/>
    </source>
</evidence>
<feature type="compositionally biased region" description="Polar residues" evidence="1">
    <location>
        <begin position="177"/>
        <end position="187"/>
    </location>
</feature>
<evidence type="ECO:0000256" key="1">
    <source>
        <dbReference type="SAM" id="MobiDB-lite"/>
    </source>
</evidence>
<organism evidence="2 3">
    <name type="scientific">Punica granatum</name>
    <name type="common">Pomegranate</name>
    <dbReference type="NCBI Taxonomy" id="22663"/>
    <lineage>
        <taxon>Eukaryota</taxon>
        <taxon>Viridiplantae</taxon>
        <taxon>Streptophyta</taxon>
        <taxon>Embryophyta</taxon>
        <taxon>Tracheophyta</taxon>
        <taxon>Spermatophyta</taxon>
        <taxon>Magnoliopsida</taxon>
        <taxon>eudicotyledons</taxon>
        <taxon>Gunneridae</taxon>
        <taxon>Pentapetalae</taxon>
        <taxon>rosids</taxon>
        <taxon>malvids</taxon>
        <taxon>Myrtales</taxon>
        <taxon>Lythraceae</taxon>
        <taxon>Punica</taxon>
    </lineage>
</organism>
<dbReference type="AlphaFoldDB" id="A0A2I0HTN2"/>
<comment type="caution">
    <text evidence="2">The sequence shown here is derived from an EMBL/GenBank/DDBJ whole genome shotgun (WGS) entry which is preliminary data.</text>
</comment>
<dbReference type="EMBL" id="PGOL01005468">
    <property type="protein sequence ID" value="PKI35075.1"/>
    <property type="molecule type" value="Genomic_DNA"/>
</dbReference>